<dbReference type="KEGG" id="msd:MYSTI_01868"/>
<dbReference type="AlphaFoldDB" id="L7U5R3"/>
<dbReference type="Proteomes" id="UP000011131">
    <property type="component" value="Chromosome"/>
</dbReference>
<feature type="region of interest" description="Disordered" evidence="1">
    <location>
        <begin position="281"/>
        <end position="302"/>
    </location>
</feature>
<dbReference type="PATRIC" id="fig|1278073.3.peg.1920"/>
<reference evidence="2 3" key="1">
    <citation type="journal article" date="2013" name="Genome Announc.">
        <title>Complete genome sequence of Myxococcus stipitatus strain DSM 14675, a fruiting myxobacterium.</title>
        <authorList>
            <person name="Huntley S."/>
            <person name="Kneip S."/>
            <person name="Treuner-Lange A."/>
            <person name="Sogaard-Andersen L."/>
        </authorList>
    </citation>
    <scope>NUCLEOTIDE SEQUENCE [LARGE SCALE GENOMIC DNA]</scope>
    <source>
        <strain evidence="3">DSM 14675 / JCM 12634 / Mx s8</strain>
    </source>
</reference>
<feature type="compositionally biased region" description="Low complexity" evidence="1">
    <location>
        <begin position="289"/>
        <end position="302"/>
    </location>
</feature>
<protein>
    <submittedName>
        <fullName evidence="2">Magnesium chelatase</fullName>
    </submittedName>
</protein>
<dbReference type="PANTHER" id="PTHR43473:SF2">
    <property type="entry name" value="MAGNESIUM-CHELATASE SUBUNIT CHLD, CHLOROPLASTIC"/>
    <property type="match status" value="1"/>
</dbReference>
<dbReference type="STRING" id="1278073.MYSTI_01868"/>
<organism evidence="2 3">
    <name type="scientific">Myxococcus stipitatus (strain DSM 14675 / JCM 12634 / Mx s8)</name>
    <dbReference type="NCBI Taxonomy" id="1278073"/>
    <lineage>
        <taxon>Bacteria</taxon>
        <taxon>Pseudomonadati</taxon>
        <taxon>Myxococcota</taxon>
        <taxon>Myxococcia</taxon>
        <taxon>Myxococcales</taxon>
        <taxon>Cystobacterineae</taxon>
        <taxon>Myxococcaceae</taxon>
        <taxon>Myxococcus</taxon>
    </lineage>
</organism>
<evidence type="ECO:0000256" key="1">
    <source>
        <dbReference type="SAM" id="MobiDB-lite"/>
    </source>
</evidence>
<dbReference type="HOGENOM" id="CLU_029430_0_0_7"/>
<dbReference type="EMBL" id="CP004025">
    <property type="protein sequence ID" value="AGC43200.1"/>
    <property type="molecule type" value="Genomic_DNA"/>
</dbReference>
<dbReference type="RefSeq" id="WP_015347462.1">
    <property type="nucleotide sequence ID" value="NC_020126.1"/>
</dbReference>
<accession>L7U5R3</accession>
<dbReference type="PANTHER" id="PTHR43473">
    <property type="entry name" value="MAGNESIUM-CHELATASE SUBUNIT CHLD, CHLOROPLASTIC"/>
    <property type="match status" value="1"/>
</dbReference>
<evidence type="ECO:0000313" key="2">
    <source>
        <dbReference type="EMBL" id="AGC43200.1"/>
    </source>
</evidence>
<gene>
    <name evidence="2" type="ordered locus">MYSTI_01868</name>
</gene>
<keyword evidence="3" id="KW-1185">Reference proteome</keyword>
<proteinExistence type="predicted"/>
<dbReference type="eggNOG" id="COG1240">
    <property type="taxonomic scope" value="Bacteria"/>
</dbReference>
<dbReference type="OrthoDB" id="159280at2"/>
<sequence>MTEDLDTLLACASLREDLGSLLLYDAAPALLATVADAWRSKVSDVLGQTVRVVRLGAWTTEEDLWGLSGSLPSPWGMPGLIDDEVPRLVVLGDMTTLSLAGLRACVTLMGAEVASVEREGQSRTFRPRCWWLASCALDDVGQVSPHVLDRFALRVRAPALELDRVNVLRRMVGGASSEEVTVESSLRWVMAARVETRVSSDALTEAVARLPSVPGAGLRGQISLVRMACALARLQHVAKEWQLAPRVDVLVAHVREAARLLQFSGRETDTALEARITESTPVCPEHSHAPAPVAAEAPASPSSAAERTVVPEPAERIMAGSHSAVVMKAAVTSPAEPQAGAALSPLELERTTPIQREQAPLRLPSFRAGSRSATGRGVILGGRPATELRDLSILRTLLAAAPYQRMRQNRVGGSVQNRLLLSREDLRSYRRAPVAQHLLMLVLDFTCMESADWQAALRPYLAEAYIERAQVCIIQLGVAEDELRARRVLARNLLAPSVAQALEASPGCATPLADGLDLAAATLRRMLQVGRNAAHRARLVVFTDGRGNVPLKASRMGMMPKAVGLEGVEDSLHVASQFRGMRQVRAVLLKPPLNALAELPLRLADVLRADVVEVRPP</sequence>
<evidence type="ECO:0000313" key="3">
    <source>
        <dbReference type="Proteomes" id="UP000011131"/>
    </source>
</evidence>
<name>L7U5R3_MYXSD</name>